<dbReference type="InterPro" id="IPR011707">
    <property type="entry name" value="Cu-oxidase-like_N"/>
</dbReference>
<keyword evidence="2" id="KW-0479">Metal-binding</keyword>
<dbReference type="Gene3D" id="2.60.120.260">
    <property type="entry name" value="Galactose-binding domain-like"/>
    <property type="match status" value="1"/>
</dbReference>
<dbReference type="CDD" id="cd00057">
    <property type="entry name" value="FA58C"/>
    <property type="match status" value="2"/>
</dbReference>
<dbReference type="PROSITE" id="PS00079">
    <property type="entry name" value="MULTICOPPER_OXIDASE1"/>
    <property type="match status" value="1"/>
</dbReference>
<dbReference type="GO" id="GO:0016491">
    <property type="term" value="F:oxidoreductase activity"/>
    <property type="evidence" value="ECO:0007669"/>
    <property type="project" value="InterPro"/>
</dbReference>
<dbReference type="Proteomes" id="UP000314294">
    <property type="component" value="Unassembled WGS sequence"/>
</dbReference>
<dbReference type="InterPro" id="IPR008979">
    <property type="entry name" value="Galactose-bd-like_sf"/>
</dbReference>
<dbReference type="AlphaFoldDB" id="A0A4Z2IMK2"/>
<feature type="domain" description="F5/8 type C" evidence="6">
    <location>
        <begin position="465"/>
        <end position="581"/>
    </location>
</feature>
<keyword evidence="3" id="KW-0106">Calcium</keyword>
<accession>A0A4Z2IMK2</accession>
<dbReference type="InterPro" id="IPR008972">
    <property type="entry name" value="Cupredoxin"/>
</dbReference>
<feature type="domain" description="F5/8 type C" evidence="6">
    <location>
        <begin position="586"/>
        <end position="707"/>
    </location>
</feature>
<gene>
    <name evidence="7" type="primary">F5_4</name>
    <name evidence="7" type="ORF">EYF80_010764</name>
</gene>
<protein>
    <submittedName>
        <fullName evidence="7">Coagulation factor V</fullName>
    </submittedName>
</protein>
<dbReference type="PANTHER" id="PTHR46806">
    <property type="entry name" value="F5/8 TYPE C DOMAIN-CONTAINING PROTEIN"/>
    <property type="match status" value="1"/>
</dbReference>
<dbReference type="EMBL" id="SRLO01000068">
    <property type="protein sequence ID" value="TNN79085.1"/>
    <property type="molecule type" value="Genomic_DNA"/>
</dbReference>
<evidence type="ECO:0000256" key="2">
    <source>
        <dbReference type="ARBA" id="ARBA00022723"/>
    </source>
</evidence>
<dbReference type="GO" id="GO:0038023">
    <property type="term" value="F:signaling receptor activity"/>
    <property type="evidence" value="ECO:0007669"/>
    <property type="project" value="TreeGrafter"/>
</dbReference>
<feature type="region of interest" description="Disordered" evidence="5">
    <location>
        <begin position="1"/>
        <end position="91"/>
    </location>
</feature>
<feature type="compositionally biased region" description="Basic residues" evidence="5">
    <location>
        <begin position="25"/>
        <end position="34"/>
    </location>
</feature>
<reference evidence="7 8" key="1">
    <citation type="submission" date="2019-03" db="EMBL/GenBank/DDBJ databases">
        <title>First draft genome of Liparis tanakae, snailfish: a comprehensive survey of snailfish specific genes.</title>
        <authorList>
            <person name="Kim W."/>
            <person name="Song I."/>
            <person name="Jeong J.-H."/>
            <person name="Kim D."/>
            <person name="Kim S."/>
            <person name="Ryu S."/>
            <person name="Song J.Y."/>
            <person name="Lee S.K."/>
        </authorList>
    </citation>
    <scope>NUCLEOTIDE SEQUENCE [LARGE SCALE GENOMIC DNA]</scope>
    <source>
        <tissue evidence="7">Muscle</tissue>
    </source>
</reference>
<dbReference type="PANTHER" id="PTHR46806:SF10">
    <property type="entry name" value="COAGULATION FACTOR V"/>
    <property type="match status" value="1"/>
</dbReference>
<evidence type="ECO:0000256" key="5">
    <source>
        <dbReference type="SAM" id="MobiDB-lite"/>
    </source>
</evidence>
<evidence type="ECO:0000313" key="7">
    <source>
        <dbReference type="EMBL" id="TNN79085.1"/>
    </source>
</evidence>
<dbReference type="PROSITE" id="PS50022">
    <property type="entry name" value="FA58C_3"/>
    <property type="match status" value="2"/>
</dbReference>
<dbReference type="InterPro" id="IPR050633">
    <property type="entry name" value="Neuropilin_MCO_CoagFactor"/>
</dbReference>
<keyword evidence="4" id="KW-1015">Disulfide bond</keyword>
<dbReference type="SUPFAM" id="SSF49785">
    <property type="entry name" value="Galactose-binding domain-like"/>
    <property type="match status" value="2"/>
</dbReference>
<dbReference type="SUPFAM" id="SSF49503">
    <property type="entry name" value="Cupredoxins"/>
    <property type="match status" value="2"/>
</dbReference>
<dbReference type="Pfam" id="PF07732">
    <property type="entry name" value="Cu-oxidase_3"/>
    <property type="match status" value="1"/>
</dbReference>
<dbReference type="SMART" id="SM00231">
    <property type="entry name" value="FA58C"/>
    <property type="match status" value="1"/>
</dbReference>
<dbReference type="GO" id="GO:0005576">
    <property type="term" value="C:extracellular region"/>
    <property type="evidence" value="ECO:0007669"/>
    <property type="project" value="UniProtKB-ARBA"/>
</dbReference>
<dbReference type="GO" id="GO:0005886">
    <property type="term" value="C:plasma membrane"/>
    <property type="evidence" value="ECO:0007669"/>
    <property type="project" value="TreeGrafter"/>
</dbReference>
<organism evidence="7 8">
    <name type="scientific">Liparis tanakae</name>
    <name type="common">Tanaka's snailfish</name>
    <dbReference type="NCBI Taxonomy" id="230148"/>
    <lineage>
        <taxon>Eukaryota</taxon>
        <taxon>Metazoa</taxon>
        <taxon>Chordata</taxon>
        <taxon>Craniata</taxon>
        <taxon>Vertebrata</taxon>
        <taxon>Euteleostomi</taxon>
        <taxon>Actinopterygii</taxon>
        <taxon>Neopterygii</taxon>
        <taxon>Teleostei</taxon>
        <taxon>Neoteleostei</taxon>
        <taxon>Acanthomorphata</taxon>
        <taxon>Eupercaria</taxon>
        <taxon>Perciformes</taxon>
        <taxon>Cottioidei</taxon>
        <taxon>Cottales</taxon>
        <taxon>Liparidae</taxon>
        <taxon>Liparis</taxon>
    </lineage>
</organism>
<dbReference type="OrthoDB" id="2121828at2759"/>
<evidence type="ECO:0000256" key="3">
    <source>
        <dbReference type="ARBA" id="ARBA00022837"/>
    </source>
</evidence>
<sequence length="707" mass="82163">MEIEEISNDVMKYLEREPPQTTATPKKKTRKVNRRQWPDKGHGMKTKRKKEYKPLSRSGLPLSPRGFNPGMTPRGSRPSSPQPVSDEEELINKPVVIGVPRSEFSDYELYIPGDEPRYLENVKADEYEYVTYKDPYSSHDDLKDINLDDTTKYYLKLAGPNVRTYFITAEEVEWDYGGYGQRRPDKWQPDSRETKFTKAVFRGYMDSSFSTPDIRGELDEHLGILGPVIKAEVGQSIMVVFRNLAKRPYSLHPNGVSYAKQTEGLSYEDGSQYWFKYDNEVQPNTTFTYLWKVPSMVGPLPDESHCRTWAYYSGVNPERDIHSGLIGPLLVCREGTLDRKEPIMREFTMLFMTFDESKSWYYNKNHELMQRKSRRRVMDHNLKENLKFHSINGIIFSLKGLRMYTNQLVCWYLINMGSPKDFQSIHFHGQTFLHKQITSYRQAVYPLLPGSQATLEMYPSKPGLWQLETEVGFNQQQGMQTLFLVDFQRPVVLSQVATQGAKELLHSQFVDKYSISYSTDRRKWTFYKGNSRDFRKEFSGNQKAYDENRNTFFPPVVGRFIRLHPISWYGKATVRMEFYGCELDGCSVPLGMESRLIKDQHIQASSSASNWYFGPWKPSLARLNHEGTINAWRAEHSDMSQWLQVELPQVKKITGIITQGAKSMGKEQYVMSYFLEYSNNGIHWSRYTDDESLPYKVNGGKSRGNCN</sequence>
<evidence type="ECO:0000256" key="4">
    <source>
        <dbReference type="ARBA" id="ARBA00023157"/>
    </source>
</evidence>
<name>A0A4Z2IMK2_9TELE</name>
<evidence type="ECO:0000259" key="6">
    <source>
        <dbReference type="PROSITE" id="PS50022"/>
    </source>
</evidence>
<dbReference type="Pfam" id="PF00754">
    <property type="entry name" value="F5_F8_type_C"/>
    <property type="match status" value="2"/>
</dbReference>
<comment type="similarity">
    <text evidence="1">Belongs to the multicopper oxidase family.</text>
</comment>
<comment type="caution">
    <text evidence="7">The sequence shown here is derived from an EMBL/GenBank/DDBJ whole genome shotgun (WGS) entry which is preliminary data.</text>
</comment>
<dbReference type="InterPro" id="IPR033138">
    <property type="entry name" value="Cu_oxidase_CS"/>
</dbReference>
<keyword evidence="8" id="KW-1185">Reference proteome</keyword>
<proteinExistence type="inferred from homology"/>
<dbReference type="PROSITE" id="PS01285">
    <property type="entry name" value="FA58C_1"/>
    <property type="match status" value="1"/>
</dbReference>
<evidence type="ECO:0000313" key="8">
    <source>
        <dbReference type="Proteomes" id="UP000314294"/>
    </source>
</evidence>
<dbReference type="GO" id="GO:0005507">
    <property type="term" value="F:copper ion binding"/>
    <property type="evidence" value="ECO:0007669"/>
    <property type="project" value="InterPro"/>
</dbReference>
<dbReference type="Gene3D" id="2.60.40.420">
    <property type="entry name" value="Cupredoxins - blue copper proteins"/>
    <property type="match status" value="2"/>
</dbReference>
<dbReference type="InterPro" id="IPR000421">
    <property type="entry name" value="FA58C"/>
</dbReference>
<evidence type="ECO:0000256" key="1">
    <source>
        <dbReference type="ARBA" id="ARBA00010609"/>
    </source>
</evidence>